<proteinExistence type="predicted"/>
<evidence type="ECO:0000313" key="1">
    <source>
        <dbReference type="EMBL" id="TQD98856.1"/>
    </source>
</evidence>
<sequence length="141" mass="16247">MEVVIEFPDEASFWNRTFLPKIPLYLPLVAHPLLRFSSADSLHLDHHHDTTLTHCRLGWSTGSSHFLPERALEWQTLLYANVADQFEDASQKLIAWIGVKGRPLFPRAFVSKDLVNNHEWQGRKMRKNVVGDEESLVDEGE</sequence>
<comment type="caution">
    <text evidence="1">The sequence shown here is derived from an EMBL/GenBank/DDBJ whole genome shotgun (WGS) entry which is preliminary data.</text>
</comment>
<dbReference type="Proteomes" id="UP000315295">
    <property type="component" value="Unassembled WGS sequence"/>
</dbReference>
<protein>
    <submittedName>
        <fullName evidence="1">Uncharacterized protein</fullName>
    </submittedName>
</protein>
<dbReference type="AlphaFoldDB" id="A0A540MJ84"/>
<dbReference type="EMBL" id="VIEB01000246">
    <property type="protein sequence ID" value="TQD98856.1"/>
    <property type="molecule type" value="Genomic_DNA"/>
</dbReference>
<evidence type="ECO:0000313" key="2">
    <source>
        <dbReference type="Proteomes" id="UP000315295"/>
    </source>
</evidence>
<organism evidence="1 2">
    <name type="scientific">Malus baccata</name>
    <name type="common">Siberian crab apple</name>
    <name type="synonym">Pyrus baccata</name>
    <dbReference type="NCBI Taxonomy" id="106549"/>
    <lineage>
        <taxon>Eukaryota</taxon>
        <taxon>Viridiplantae</taxon>
        <taxon>Streptophyta</taxon>
        <taxon>Embryophyta</taxon>
        <taxon>Tracheophyta</taxon>
        <taxon>Spermatophyta</taxon>
        <taxon>Magnoliopsida</taxon>
        <taxon>eudicotyledons</taxon>
        <taxon>Gunneridae</taxon>
        <taxon>Pentapetalae</taxon>
        <taxon>rosids</taxon>
        <taxon>fabids</taxon>
        <taxon>Rosales</taxon>
        <taxon>Rosaceae</taxon>
        <taxon>Amygdaloideae</taxon>
        <taxon>Maleae</taxon>
        <taxon>Malus</taxon>
    </lineage>
</organism>
<accession>A0A540MJ84</accession>
<name>A0A540MJ84_MALBA</name>
<reference evidence="1 2" key="1">
    <citation type="journal article" date="2019" name="G3 (Bethesda)">
        <title>Sequencing of a Wild Apple (Malus baccata) Genome Unravels the Differences Between Cultivated and Wild Apple Species Regarding Disease Resistance and Cold Tolerance.</title>
        <authorList>
            <person name="Chen X."/>
        </authorList>
    </citation>
    <scope>NUCLEOTIDE SEQUENCE [LARGE SCALE GENOMIC DNA]</scope>
    <source>
        <strain evidence="2">cv. Shandingzi</strain>
        <tissue evidence="1">Leaves</tissue>
    </source>
</reference>
<gene>
    <name evidence="1" type="ORF">C1H46_015499</name>
</gene>
<keyword evidence="2" id="KW-1185">Reference proteome</keyword>